<proteinExistence type="predicted"/>
<dbReference type="InterPro" id="IPR024078">
    <property type="entry name" value="LmbE-like_dom_sf"/>
</dbReference>
<dbReference type="Proteomes" id="UP000317715">
    <property type="component" value="Unassembled WGS sequence"/>
</dbReference>
<sequence length="279" mass="30807">MQPQSRIEKSMAGGAPWLFLSPHLDDAVLSCGALIEAQAQGREIIVATVFTEANTTSSTRAARSFMRQCTIPDAGELFAARRAEDRAVLHDMGVQSIHLGEVDALFRRRQRPALLGSSAWDRLLPELTHRYPTYRFDIALGRISRGDQGLIRQLRSSVAQLMAHTKAELLFCPAGVGKHVDHLIIRELGQSHPGHVVMYSDFPYNLAAGPDEPHTSGMGFVPWTWDSGMEGKPRRIRQYASQADALFPGGEIPLKPETYFVPGHAHDGRMMTSRTLPGT</sequence>
<evidence type="ECO:0008006" key="4">
    <source>
        <dbReference type="Google" id="ProtNLM"/>
    </source>
</evidence>
<evidence type="ECO:0000256" key="1">
    <source>
        <dbReference type="ARBA" id="ARBA00022833"/>
    </source>
</evidence>
<dbReference type="Gene3D" id="3.40.50.10320">
    <property type="entry name" value="LmbE-like"/>
    <property type="match status" value="1"/>
</dbReference>
<comment type="caution">
    <text evidence="2">The sequence shown here is derived from an EMBL/GenBank/DDBJ whole genome shotgun (WGS) entry which is preliminary data.</text>
</comment>
<dbReference type="Pfam" id="PF02585">
    <property type="entry name" value="PIG-L"/>
    <property type="match status" value="1"/>
</dbReference>
<evidence type="ECO:0000313" key="2">
    <source>
        <dbReference type="EMBL" id="GEB17729.1"/>
    </source>
</evidence>
<dbReference type="GO" id="GO:0016137">
    <property type="term" value="P:glycoside metabolic process"/>
    <property type="evidence" value="ECO:0007669"/>
    <property type="project" value="UniProtKB-ARBA"/>
</dbReference>
<dbReference type="EMBL" id="BJMD01000002">
    <property type="protein sequence ID" value="GEB17729.1"/>
    <property type="molecule type" value="Genomic_DNA"/>
</dbReference>
<keyword evidence="1" id="KW-0862">Zinc</keyword>
<keyword evidence="3" id="KW-1185">Reference proteome</keyword>
<dbReference type="GeneID" id="97302053"/>
<dbReference type="SUPFAM" id="SSF102588">
    <property type="entry name" value="LmbE-like"/>
    <property type="match status" value="1"/>
</dbReference>
<protein>
    <recommendedName>
        <fullName evidence="4">PIG-L family deacetylase</fullName>
    </recommendedName>
</protein>
<dbReference type="RefSeq" id="WP_246095662.1">
    <property type="nucleotide sequence ID" value="NZ_BAAAWK010000001.1"/>
</dbReference>
<dbReference type="InterPro" id="IPR003737">
    <property type="entry name" value="GlcNAc_PI_deacetylase-related"/>
</dbReference>
<accession>A0A4Y3NG89</accession>
<organism evidence="2 3">
    <name type="scientific">Paenarthrobacter aurescens</name>
    <name type="common">Arthrobacter aurescens</name>
    <dbReference type="NCBI Taxonomy" id="43663"/>
    <lineage>
        <taxon>Bacteria</taxon>
        <taxon>Bacillati</taxon>
        <taxon>Actinomycetota</taxon>
        <taxon>Actinomycetes</taxon>
        <taxon>Micrococcales</taxon>
        <taxon>Micrococcaceae</taxon>
        <taxon>Paenarthrobacter</taxon>
    </lineage>
</organism>
<name>A0A4Y3NG89_PAEAU</name>
<reference evidence="2 3" key="1">
    <citation type="submission" date="2019-06" db="EMBL/GenBank/DDBJ databases">
        <title>Whole genome shotgun sequence of Paenarthrobacter aurescens NBRC 12136.</title>
        <authorList>
            <person name="Hosoyama A."/>
            <person name="Uohara A."/>
            <person name="Ohji S."/>
            <person name="Ichikawa N."/>
        </authorList>
    </citation>
    <scope>NUCLEOTIDE SEQUENCE [LARGE SCALE GENOMIC DNA]</scope>
    <source>
        <strain evidence="2 3">NBRC 12136</strain>
    </source>
</reference>
<gene>
    <name evidence="2" type="ORF">AAU01_04840</name>
</gene>
<evidence type="ECO:0000313" key="3">
    <source>
        <dbReference type="Proteomes" id="UP000317715"/>
    </source>
</evidence>
<dbReference type="AlphaFoldDB" id="A0A4Y3NG89"/>